<evidence type="ECO:0000313" key="1">
    <source>
        <dbReference type="EMBL" id="GAL94481.1"/>
    </source>
</evidence>
<dbReference type="EMBL" id="BBPA01000057">
    <property type="protein sequence ID" value="GAL94481.1"/>
    <property type="molecule type" value="Genomic_DNA"/>
</dbReference>
<dbReference type="Gene3D" id="1.50.10.100">
    <property type="entry name" value="Chondroitin AC/alginate lyase"/>
    <property type="match status" value="1"/>
</dbReference>
<reference evidence="2" key="1">
    <citation type="journal article" date="2015" name="Genome">
        <title>Whole Genome Sequence of the Non-Microcystin-Producing Microcystis aeruginosa Strain NIES-44.</title>
        <authorList>
            <person name="Okano K."/>
            <person name="Miyata N."/>
            <person name="Ozaki Y."/>
        </authorList>
    </citation>
    <scope>NUCLEOTIDE SEQUENCE [LARGE SCALE GENOMIC DNA]</scope>
    <source>
        <strain evidence="2">NIES-44</strain>
    </source>
</reference>
<dbReference type="Proteomes" id="UP000030321">
    <property type="component" value="Unassembled WGS sequence"/>
</dbReference>
<protein>
    <submittedName>
        <fullName evidence="1">Uncharacterized protein</fullName>
    </submittedName>
</protein>
<proteinExistence type="predicted"/>
<accession>A0A0A1VYZ5</accession>
<dbReference type="AlphaFoldDB" id="A0A0A1VYZ5"/>
<dbReference type="RefSeq" id="WP_080754321.1">
    <property type="nucleotide sequence ID" value="NZ_BBPA01000057.1"/>
</dbReference>
<dbReference type="InterPro" id="IPR008929">
    <property type="entry name" value="Chondroitin_lyas"/>
</dbReference>
<name>A0A0A1VYZ5_MICAE</name>
<organism evidence="1 2">
    <name type="scientific">Microcystis aeruginosa NIES-44</name>
    <dbReference type="NCBI Taxonomy" id="449439"/>
    <lineage>
        <taxon>Bacteria</taxon>
        <taxon>Bacillati</taxon>
        <taxon>Cyanobacteriota</taxon>
        <taxon>Cyanophyceae</taxon>
        <taxon>Oscillatoriophycideae</taxon>
        <taxon>Chroococcales</taxon>
        <taxon>Microcystaceae</taxon>
        <taxon>Microcystis</taxon>
    </lineage>
</organism>
<sequence>MKISPFLAAIPLLWLSGTSAPSQETIEPQLLTGNLRLTLKHGVWKLWQDKPVYQYLTLDLRCDRAVCQPSVWGYAPKFNKEVDHQGTVKTIKLDNAWRLQVKMNIQTHPWQAEVREAIYNIEIVPYQDQLIGSYQGTLGGRRLQNTVNGTISPLWPNPVPNHQPLQAREHPRLIFRKSELTNLREKAKTPIGQTIIAQLNNSLQEKIYYDGYVPNGGYHATGHCFLAILNQDRKSAETAWEILEKTRKNRGRRILEQSPIVAGVALAYDLCYDFWGEKRQREITGWLFSESKKLLKGDSPKNGWNGDAVSNWNARARGAAGLASLAILKEDVPADPLYSPSAQVEMAKRHIERYFTTAIGDRGFGTEGDLYSTEPMVLAVFPFLQGYRNSLGLDLVAGSPAAQLIPHYLTRIVPKNGQLLIPAYGRHQMFVGVSLLTIGLGITDKSLLPAVKWRLQGQEKQLFHPHYPHIAPFLLAAYPSNLIPENPERQLSRVLVDQQKGFYTFRNRWQNEEDFVASIYLKQQPFVGGWSFPDVASVRIWGLGGQWASFEGSEGDWNSENTVTFPKTPPWRQAKPISFQSSPDGSGVITLKTDKIRVKGANPPFGSAQGEPAEVALVRSFAVDYGLSSGSPGLFVLMDKLLGKVEQPEFMNKTWVMNTQGNVTLGKNSFTITQNRANMQGTFITPVTLKVEKNNTGERILATGSEDFFLVMTVQKSRPPAVKIIGKGLDAIVEIGFQEISIIDGAVRLKNMNFQEP</sequence>
<gene>
    <name evidence="1" type="ORF">N44_03061</name>
</gene>
<evidence type="ECO:0000313" key="2">
    <source>
        <dbReference type="Proteomes" id="UP000030321"/>
    </source>
</evidence>
<dbReference type="Gene3D" id="2.70.98.70">
    <property type="match status" value="1"/>
</dbReference>
<comment type="caution">
    <text evidence="1">The sequence shown here is derived from an EMBL/GenBank/DDBJ whole genome shotgun (WGS) entry which is preliminary data.</text>
</comment>